<dbReference type="GO" id="GO:0004169">
    <property type="term" value="F:dolichyl-phosphate-mannose-protein mannosyltransferase activity"/>
    <property type="evidence" value="ECO:0007669"/>
    <property type="project" value="UniProtKB-UniRule"/>
</dbReference>
<dbReference type="EC" id="2.4.1.109" evidence="1"/>
<evidence type="ECO:0000259" key="2">
    <source>
        <dbReference type="Pfam" id="PF16192"/>
    </source>
</evidence>
<comment type="caution">
    <text evidence="3">The sequence shown here is derived from an EMBL/GenBank/DDBJ whole genome shotgun (WGS) entry which is preliminary data.</text>
</comment>
<organism evidence="3 4">
    <name type="scientific">Rhizopus stolonifer</name>
    <name type="common">Rhizopus nigricans</name>
    <dbReference type="NCBI Taxonomy" id="4846"/>
    <lineage>
        <taxon>Eukaryota</taxon>
        <taxon>Fungi</taxon>
        <taxon>Fungi incertae sedis</taxon>
        <taxon>Mucoromycota</taxon>
        <taxon>Mucoromycotina</taxon>
        <taxon>Mucoromycetes</taxon>
        <taxon>Mucorales</taxon>
        <taxon>Mucorineae</taxon>
        <taxon>Rhizopodaceae</taxon>
        <taxon>Rhizopus</taxon>
    </lineage>
</organism>
<comment type="catalytic activity">
    <reaction evidence="1">
        <text>a di-trans,poly-cis-dolichyl beta-D-mannosyl phosphate + L-seryl-[protein] = 3-O-(alpha-D-mannosyl)-L-seryl-[protein] + a di-trans,poly-cis-dolichyl phosphate + H(+)</text>
        <dbReference type="Rhea" id="RHEA:17377"/>
        <dbReference type="Rhea" id="RHEA-COMP:9863"/>
        <dbReference type="Rhea" id="RHEA-COMP:13546"/>
        <dbReference type="Rhea" id="RHEA-COMP:19498"/>
        <dbReference type="Rhea" id="RHEA-COMP:19501"/>
        <dbReference type="ChEBI" id="CHEBI:15378"/>
        <dbReference type="ChEBI" id="CHEBI:29999"/>
        <dbReference type="ChEBI" id="CHEBI:57683"/>
        <dbReference type="ChEBI" id="CHEBI:58211"/>
        <dbReference type="ChEBI" id="CHEBI:137321"/>
        <dbReference type="EC" id="2.4.1.109"/>
    </reaction>
</comment>
<keyword evidence="4" id="KW-1185">Reference proteome</keyword>
<evidence type="ECO:0000313" key="3">
    <source>
        <dbReference type="EMBL" id="RCH82234.1"/>
    </source>
</evidence>
<keyword evidence="1" id="KW-1133">Transmembrane helix</keyword>
<evidence type="ECO:0000313" key="4">
    <source>
        <dbReference type="Proteomes" id="UP000253551"/>
    </source>
</evidence>
<feature type="transmembrane region" description="Helical" evidence="1">
    <location>
        <begin position="218"/>
        <end position="235"/>
    </location>
</feature>
<dbReference type="PANTHER" id="PTHR10050:SF51">
    <property type="entry name" value="PROTEIN O-MANNOSYL-TRANSFERASE 1"/>
    <property type="match status" value="1"/>
</dbReference>
<feature type="transmembrane region" description="Helical" evidence="1">
    <location>
        <begin position="145"/>
        <end position="171"/>
    </location>
</feature>
<evidence type="ECO:0000256" key="1">
    <source>
        <dbReference type="RuleBase" id="RU367007"/>
    </source>
</evidence>
<reference evidence="3 4" key="1">
    <citation type="journal article" date="2018" name="G3 (Bethesda)">
        <title>Phylogenetic and Phylogenomic Definition of Rhizopus Species.</title>
        <authorList>
            <person name="Gryganskyi A.P."/>
            <person name="Golan J."/>
            <person name="Dolatabadi S."/>
            <person name="Mondo S."/>
            <person name="Robb S."/>
            <person name="Idnurm A."/>
            <person name="Muszewska A."/>
            <person name="Steczkiewicz K."/>
            <person name="Masonjones S."/>
            <person name="Liao H.L."/>
            <person name="Gajdeczka M.T."/>
            <person name="Anike F."/>
            <person name="Vuek A."/>
            <person name="Anishchenko I.M."/>
            <person name="Voigt K."/>
            <person name="de Hoog G.S."/>
            <person name="Smith M.E."/>
            <person name="Heitman J."/>
            <person name="Vilgalys R."/>
            <person name="Stajich J.E."/>
        </authorList>
    </citation>
    <scope>NUCLEOTIDE SEQUENCE [LARGE SCALE GENOMIC DNA]</scope>
    <source>
        <strain evidence="3 4">LSU 92-RS-03</strain>
    </source>
</reference>
<dbReference type="UniPathway" id="UPA00378"/>
<dbReference type="STRING" id="4846.A0A367IX27"/>
<keyword evidence="1" id="KW-0256">Endoplasmic reticulum</keyword>
<dbReference type="InterPro" id="IPR027005">
    <property type="entry name" value="PMT-like"/>
</dbReference>
<dbReference type="PANTHER" id="PTHR10050">
    <property type="entry name" value="DOLICHYL-PHOSPHATE-MANNOSE--PROTEIN MANNOSYLTRANSFERASE"/>
    <property type="match status" value="1"/>
</dbReference>
<keyword evidence="1" id="KW-0812">Transmembrane</keyword>
<sequence length="265" mass="30488">MNHLEISGNKLAKEPRNNWVATDILGVNATEVNLGKDKTVKHMHFLVKFVELQLRMILHNNRLTGTHPYQSSPIVWPMMLRGISYWTEASSNGQIYLTGNIAGWWIGLTCIGVFSMIYMGHMILQKRDKVMMHEATRIRLTRTGGFFLLLWAMHYFPFFLMGRCLFLHHYLPAMACNYLLLGTVFDYLFVDGINTPISYQPHDKKFSLNQARLKLKSFVAAGILIGMQFMVYLFLSPLTYGTPGLSAEEATRRKVLKTWDIQFGK</sequence>
<protein>
    <recommendedName>
        <fullName evidence="1">Dolichyl-phosphate-mannose--protein mannosyltransferase</fullName>
        <ecNumber evidence="1">2.4.1.109</ecNumber>
    </recommendedName>
</protein>
<dbReference type="InterPro" id="IPR032421">
    <property type="entry name" value="PMT_4TMC"/>
</dbReference>
<comment type="catalytic activity">
    <reaction evidence="1">
        <text>a di-trans,poly-cis-dolichyl beta-D-mannosyl phosphate + L-threonyl-[protein] = 3-O-(alpha-D-mannosyl)-L-threonyl-[protein] + a di-trans,poly-cis-dolichyl phosphate + H(+)</text>
        <dbReference type="Rhea" id="RHEA:53396"/>
        <dbReference type="Rhea" id="RHEA-COMP:11060"/>
        <dbReference type="Rhea" id="RHEA-COMP:13547"/>
        <dbReference type="Rhea" id="RHEA-COMP:19498"/>
        <dbReference type="Rhea" id="RHEA-COMP:19501"/>
        <dbReference type="ChEBI" id="CHEBI:15378"/>
        <dbReference type="ChEBI" id="CHEBI:30013"/>
        <dbReference type="ChEBI" id="CHEBI:57683"/>
        <dbReference type="ChEBI" id="CHEBI:58211"/>
        <dbReference type="ChEBI" id="CHEBI:137323"/>
        <dbReference type="EC" id="2.4.1.109"/>
    </reaction>
</comment>
<keyword evidence="1" id="KW-0328">Glycosyltransferase</keyword>
<keyword evidence="1" id="KW-0808">Transferase</keyword>
<dbReference type="OrthoDB" id="292747at2759"/>
<comment type="similarity">
    <text evidence="1">Belongs to the glycosyltransferase 39 family.</text>
</comment>
<keyword evidence="1" id="KW-0472">Membrane</keyword>
<dbReference type="AlphaFoldDB" id="A0A367IX27"/>
<feature type="transmembrane region" description="Helical" evidence="1">
    <location>
        <begin position="177"/>
        <end position="197"/>
    </location>
</feature>
<comment type="subcellular location">
    <subcellularLocation>
        <location evidence="1">Endoplasmic reticulum membrane</location>
        <topology evidence="1">Multi-pass membrane protein</topology>
    </subcellularLocation>
</comment>
<dbReference type="Proteomes" id="UP000253551">
    <property type="component" value="Unassembled WGS sequence"/>
</dbReference>
<feature type="transmembrane region" description="Helical" evidence="1">
    <location>
        <begin position="102"/>
        <end position="124"/>
    </location>
</feature>
<dbReference type="EMBL" id="PJQM01005180">
    <property type="protein sequence ID" value="RCH82234.1"/>
    <property type="molecule type" value="Genomic_DNA"/>
</dbReference>
<comment type="function">
    <text evidence="1">Transfers mannose from Dol-P-mannose to Ser or Thr residues on proteins.</text>
</comment>
<comment type="caution">
    <text evidence="1">Lacks conserved residue(s) required for the propagation of feature annotation.</text>
</comment>
<gene>
    <name evidence="3" type="ORF">CU098_001519</name>
</gene>
<name>A0A367IX27_RHIST</name>
<dbReference type="GO" id="GO:0005789">
    <property type="term" value="C:endoplasmic reticulum membrane"/>
    <property type="evidence" value="ECO:0007669"/>
    <property type="project" value="UniProtKB-SubCell"/>
</dbReference>
<dbReference type="Pfam" id="PF16192">
    <property type="entry name" value="PMT_4TMC"/>
    <property type="match status" value="1"/>
</dbReference>
<feature type="domain" description="Protein O-mannosyl-transferase C-terminal four TM" evidence="2">
    <location>
        <begin position="45"/>
        <end position="259"/>
    </location>
</feature>
<accession>A0A367IX27</accession>
<comment type="pathway">
    <text evidence="1">Protein modification; protein glycosylation.</text>
</comment>
<proteinExistence type="inferred from homology"/>